<accession>A0ACB8CUB4</accession>
<evidence type="ECO:0000313" key="1">
    <source>
        <dbReference type="EMBL" id="KAH7952716.1"/>
    </source>
</evidence>
<name>A0ACB8CUB4_DERSI</name>
<dbReference type="EMBL" id="CM023473">
    <property type="protein sequence ID" value="KAH7952716.1"/>
    <property type="molecule type" value="Genomic_DNA"/>
</dbReference>
<protein>
    <submittedName>
        <fullName evidence="1">Uncharacterized protein</fullName>
    </submittedName>
</protein>
<evidence type="ECO:0000313" key="2">
    <source>
        <dbReference type="Proteomes" id="UP000821865"/>
    </source>
</evidence>
<sequence>MPPTQRAASAGAAGRTRSLAEGIVSCGVAPAPTGVAQSFRGRDCEALGPTADYDGTLQPRQRANPRFRRRHFPLRGDYSVVQFSSRSQTAHSRNRITTASGRTLVLPVPRKNFFRFLFLRRNPD</sequence>
<keyword evidence="2" id="KW-1185">Reference proteome</keyword>
<gene>
    <name evidence="1" type="ORF">HPB49_000449</name>
</gene>
<comment type="caution">
    <text evidence="1">The sequence shown here is derived from an EMBL/GenBank/DDBJ whole genome shotgun (WGS) entry which is preliminary data.</text>
</comment>
<dbReference type="Proteomes" id="UP000821865">
    <property type="component" value="Chromosome 4"/>
</dbReference>
<proteinExistence type="predicted"/>
<reference evidence="1" key="1">
    <citation type="submission" date="2020-05" db="EMBL/GenBank/DDBJ databases">
        <title>Large-scale comparative analyses of tick genomes elucidate their genetic diversity and vector capacities.</title>
        <authorList>
            <person name="Jia N."/>
            <person name="Wang J."/>
            <person name="Shi W."/>
            <person name="Du L."/>
            <person name="Sun Y."/>
            <person name="Zhan W."/>
            <person name="Jiang J."/>
            <person name="Wang Q."/>
            <person name="Zhang B."/>
            <person name="Ji P."/>
            <person name="Sakyi L.B."/>
            <person name="Cui X."/>
            <person name="Yuan T."/>
            <person name="Jiang B."/>
            <person name="Yang W."/>
            <person name="Lam T.T.-Y."/>
            <person name="Chang Q."/>
            <person name="Ding S."/>
            <person name="Wang X."/>
            <person name="Zhu J."/>
            <person name="Ruan X."/>
            <person name="Zhao L."/>
            <person name="Wei J."/>
            <person name="Que T."/>
            <person name="Du C."/>
            <person name="Cheng J."/>
            <person name="Dai P."/>
            <person name="Han X."/>
            <person name="Huang E."/>
            <person name="Gao Y."/>
            <person name="Liu J."/>
            <person name="Shao H."/>
            <person name="Ye R."/>
            <person name="Li L."/>
            <person name="Wei W."/>
            <person name="Wang X."/>
            <person name="Wang C."/>
            <person name="Yang T."/>
            <person name="Huo Q."/>
            <person name="Li W."/>
            <person name="Guo W."/>
            <person name="Chen H."/>
            <person name="Zhou L."/>
            <person name="Ni X."/>
            <person name="Tian J."/>
            <person name="Zhou Y."/>
            <person name="Sheng Y."/>
            <person name="Liu T."/>
            <person name="Pan Y."/>
            <person name="Xia L."/>
            <person name="Li J."/>
            <person name="Zhao F."/>
            <person name="Cao W."/>
        </authorList>
    </citation>
    <scope>NUCLEOTIDE SEQUENCE</scope>
    <source>
        <strain evidence="1">Dsil-2018</strain>
    </source>
</reference>
<organism evidence="1 2">
    <name type="scientific">Dermacentor silvarum</name>
    <name type="common">Tick</name>
    <dbReference type="NCBI Taxonomy" id="543639"/>
    <lineage>
        <taxon>Eukaryota</taxon>
        <taxon>Metazoa</taxon>
        <taxon>Ecdysozoa</taxon>
        <taxon>Arthropoda</taxon>
        <taxon>Chelicerata</taxon>
        <taxon>Arachnida</taxon>
        <taxon>Acari</taxon>
        <taxon>Parasitiformes</taxon>
        <taxon>Ixodida</taxon>
        <taxon>Ixodoidea</taxon>
        <taxon>Ixodidae</taxon>
        <taxon>Rhipicephalinae</taxon>
        <taxon>Dermacentor</taxon>
    </lineage>
</organism>